<evidence type="ECO:0000313" key="3">
    <source>
        <dbReference type="Proteomes" id="UP000808146"/>
    </source>
</evidence>
<name>A0A9D7QIP0_9RHOO</name>
<evidence type="ECO:0000313" key="2">
    <source>
        <dbReference type="EMBL" id="MBK8890404.1"/>
    </source>
</evidence>
<dbReference type="EMBL" id="JADKBR010000007">
    <property type="protein sequence ID" value="MBK8890404.1"/>
    <property type="molecule type" value="Genomic_DNA"/>
</dbReference>
<dbReference type="InterPro" id="IPR029058">
    <property type="entry name" value="AB_hydrolase_fold"/>
</dbReference>
<dbReference type="GO" id="GO:0016788">
    <property type="term" value="F:hydrolase activity, acting on ester bonds"/>
    <property type="evidence" value="ECO:0007669"/>
    <property type="project" value="InterPro"/>
</dbReference>
<dbReference type="SUPFAM" id="SSF53474">
    <property type="entry name" value="alpha/beta-Hydrolases"/>
    <property type="match status" value="1"/>
</dbReference>
<accession>A0A9D7QIP0</accession>
<dbReference type="AlphaFoldDB" id="A0A9D7QIP0"/>
<dbReference type="InterPro" id="IPR012908">
    <property type="entry name" value="PGAP1-ab_dom-like"/>
</dbReference>
<evidence type="ECO:0000259" key="1">
    <source>
        <dbReference type="Pfam" id="PF07819"/>
    </source>
</evidence>
<sequence>MTDDSRKAAELPTWTATAASILNGCFGDYLNHRENGLAIDMAFYQRGSLLRLTREGLRDACPAPTRKLCVLLHGLCCHEGVWNFPGGRARTYGSSLQDDLGYTPFYLRYNTGLPIPVNGKALDVMLEDLLGSYPEPVDELVLIGHSMGGLVLRGACHYGTERDAAWVKSVSKAFYLGTPHEGAALEKFAHLVTSVLHAVPHPVTALVGDVVNQRSQGVKDLRHGAVINPTDFTGAVPWLASAQHYLIAGTVTDDPEHLAAKLFGDGLVQPPRAADNVRLFPGLGHMDLAHDESVYGQIRSWCASA</sequence>
<organism evidence="2 3">
    <name type="scientific">Candidatus Dechloromonas phosphorivorans</name>
    <dbReference type="NCBI Taxonomy" id="2899244"/>
    <lineage>
        <taxon>Bacteria</taxon>
        <taxon>Pseudomonadati</taxon>
        <taxon>Pseudomonadota</taxon>
        <taxon>Betaproteobacteria</taxon>
        <taxon>Rhodocyclales</taxon>
        <taxon>Azonexaceae</taxon>
        <taxon>Dechloromonas</taxon>
    </lineage>
</organism>
<proteinExistence type="predicted"/>
<feature type="domain" description="GPI inositol-deacylase PGAP1-like alpha/beta" evidence="1">
    <location>
        <begin position="134"/>
        <end position="186"/>
    </location>
</feature>
<dbReference type="Proteomes" id="UP000808146">
    <property type="component" value="Unassembled WGS sequence"/>
</dbReference>
<gene>
    <name evidence="2" type="ORF">IPN75_08350</name>
</gene>
<keyword evidence="2" id="KW-0378">Hydrolase</keyword>
<protein>
    <submittedName>
        <fullName evidence="2">Alpha/beta fold hydrolase</fullName>
    </submittedName>
</protein>
<reference evidence="2" key="1">
    <citation type="submission" date="2020-10" db="EMBL/GenBank/DDBJ databases">
        <title>Connecting structure to function with the recovery of over 1000 high-quality activated sludge metagenome-assembled genomes encoding full-length rRNA genes using long-read sequencing.</title>
        <authorList>
            <person name="Singleton C.M."/>
            <person name="Petriglieri F."/>
            <person name="Kristensen J.M."/>
            <person name="Kirkegaard R.H."/>
            <person name="Michaelsen T.Y."/>
            <person name="Andersen M.H."/>
            <person name="Karst S.M."/>
            <person name="Dueholm M.S."/>
            <person name="Nielsen P.H."/>
            <person name="Albertsen M."/>
        </authorList>
    </citation>
    <scope>NUCLEOTIDE SEQUENCE</scope>
    <source>
        <strain evidence="2">OdNE_18-Q3-R46-58_BAT3C.305</strain>
    </source>
</reference>
<comment type="caution">
    <text evidence="2">The sequence shown here is derived from an EMBL/GenBank/DDBJ whole genome shotgun (WGS) entry which is preliminary data.</text>
</comment>
<dbReference type="Gene3D" id="3.40.50.1820">
    <property type="entry name" value="alpha/beta hydrolase"/>
    <property type="match status" value="1"/>
</dbReference>
<dbReference type="Pfam" id="PF07819">
    <property type="entry name" value="PGAP1"/>
    <property type="match status" value="1"/>
</dbReference>